<sequence length="116" mass="13408">MKKIIKTEELAMLLLAVWAFSQYQISWWWFTGFFFVPDIGMLGYLINNRWGAFLYNIFHHKAIAVGIGLLGFYLKLQVLGIAGIILFAHSSFDRMFGYGLKYEKGFKFTHLGEIGN</sequence>
<dbReference type="RefSeq" id="WP_240712181.1">
    <property type="nucleotide sequence ID" value="NZ_JAKVTV010000001.1"/>
</dbReference>
<organism evidence="2 3">
    <name type="scientific">Christiangramia lutea</name>
    <dbReference type="NCBI Taxonomy" id="1607951"/>
    <lineage>
        <taxon>Bacteria</taxon>
        <taxon>Pseudomonadati</taxon>
        <taxon>Bacteroidota</taxon>
        <taxon>Flavobacteriia</taxon>
        <taxon>Flavobacteriales</taxon>
        <taxon>Flavobacteriaceae</taxon>
        <taxon>Christiangramia</taxon>
    </lineage>
</organism>
<gene>
    <name evidence="2" type="ORF">ML462_02665</name>
</gene>
<protein>
    <submittedName>
        <fullName evidence="2">DUF4260 domain-containing protein</fullName>
    </submittedName>
</protein>
<name>A0A9X1V0R6_9FLAO</name>
<keyword evidence="1" id="KW-0812">Transmembrane</keyword>
<keyword evidence="1" id="KW-0472">Membrane</keyword>
<dbReference type="InterPro" id="IPR025356">
    <property type="entry name" value="DUF4260"/>
</dbReference>
<keyword evidence="1" id="KW-1133">Transmembrane helix</keyword>
<dbReference type="AlphaFoldDB" id="A0A9X1V0R6"/>
<evidence type="ECO:0000256" key="1">
    <source>
        <dbReference type="SAM" id="Phobius"/>
    </source>
</evidence>
<comment type="caution">
    <text evidence="2">The sequence shown here is derived from an EMBL/GenBank/DDBJ whole genome shotgun (WGS) entry which is preliminary data.</text>
</comment>
<feature type="transmembrane region" description="Helical" evidence="1">
    <location>
        <begin position="63"/>
        <end position="88"/>
    </location>
</feature>
<reference evidence="2" key="1">
    <citation type="submission" date="2022-03" db="EMBL/GenBank/DDBJ databases">
        <title>Gramella crocea sp. nov., isolated from activated sludge of a seafood processing plant.</title>
        <authorList>
            <person name="Zhang X."/>
        </authorList>
    </citation>
    <scope>NUCLEOTIDE SEQUENCE</scope>
    <source>
        <strain evidence="2">YJ019</strain>
    </source>
</reference>
<feature type="transmembrane region" description="Helical" evidence="1">
    <location>
        <begin position="12"/>
        <end position="30"/>
    </location>
</feature>
<proteinExistence type="predicted"/>
<dbReference type="EMBL" id="JAKVTV010000001">
    <property type="protein sequence ID" value="MCH4822063.1"/>
    <property type="molecule type" value="Genomic_DNA"/>
</dbReference>
<evidence type="ECO:0000313" key="2">
    <source>
        <dbReference type="EMBL" id="MCH4822063.1"/>
    </source>
</evidence>
<accession>A0A9X1V0R6</accession>
<dbReference type="Proteomes" id="UP001139226">
    <property type="component" value="Unassembled WGS sequence"/>
</dbReference>
<dbReference type="Pfam" id="PF14079">
    <property type="entry name" value="DUF4260"/>
    <property type="match status" value="1"/>
</dbReference>
<keyword evidence="3" id="KW-1185">Reference proteome</keyword>
<evidence type="ECO:0000313" key="3">
    <source>
        <dbReference type="Proteomes" id="UP001139226"/>
    </source>
</evidence>